<dbReference type="Proteomes" id="UP000235023">
    <property type="component" value="Unassembled WGS sequence"/>
</dbReference>
<proteinExistence type="inferred from homology"/>
<dbReference type="SUPFAM" id="SSF56801">
    <property type="entry name" value="Acetyl-CoA synthetase-like"/>
    <property type="match status" value="1"/>
</dbReference>
<evidence type="ECO:0000256" key="1">
    <source>
        <dbReference type="ARBA" id="ARBA00022598"/>
    </source>
</evidence>
<dbReference type="OrthoDB" id="4510984at2759"/>
<dbReference type="Pfam" id="PF00501">
    <property type="entry name" value="AMP-binding"/>
    <property type="match status" value="1"/>
</dbReference>
<evidence type="ECO:0000259" key="3">
    <source>
        <dbReference type="Pfam" id="PF00501"/>
    </source>
</evidence>
<dbReference type="Gene3D" id="3.30.559.30">
    <property type="entry name" value="Nonribosomal peptide synthetase, condensation domain"/>
    <property type="match status" value="1"/>
</dbReference>
<organism evidence="4 5">
    <name type="scientific">Aspergillus taichungensis</name>
    <dbReference type="NCBI Taxonomy" id="482145"/>
    <lineage>
        <taxon>Eukaryota</taxon>
        <taxon>Fungi</taxon>
        <taxon>Dikarya</taxon>
        <taxon>Ascomycota</taxon>
        <taxon>Pezizomycotina</taxon>
        <taxon>Eurotiomycetes</taxon>
        <taxon>Eurotiomycetidae</taxon>
        <taxon>Eurotiales</taxon>
        <taxon>Aspergillaceae</taxon>
        <taxon>Aspergillus</taxon>
        <taxon>Aspergillus subgen. Circumdati</taxon>
    </lineage>
</organism>
<dbReference type="GO" id="GO:0031177">
    <property type="term" value="F:phosphopantetheine binding"/>
    <property type="evidence" value="ECO:0007669"/>
    <property type="project" value="TreeGrafter"/>
</dbReference>
<dbReference type="PANTHER" id="PTHR45527">
    <property type="entry name" value="NONRIBOSOMAL PEPTIDE SYNTHETASE"/>
    <property type="match status" value="1"/>
</dbReference>
<feature type="domain" description="AMP-dependent synthetase/ligase" evidence="3">
    <location>
        <begin position="281"/>
        <end position="386"/>
    </location>
</feature>
<dbReference type="GO" id="GO:0005737">
    <property type="term" value="C:cytoplasm"/>
    <property type="evidence" value="ECO:0007669"/>
    <property type="project" value="TreeGrafter"/>
</dbReference>
<dbReference type="PANTHER" id="PTHR45527:SF16">
    <property type="entry name" value="NONRIBOSOMAL PEPTIDE SYNTHASE ATNA-RELATED"/>
    <property type="match status" value="1"/>
</dbReference>
<dbReference type="InterPro" id="IPR000873">
    <property type="entry name" value="AMP-dep_synth/lig_dom"/>
</dbReference>
<keyword evidence="5" id="KW-1185">Reference proteome</keyword>
<dbReference type="Gene3D" id="3.40.50.980">
    <property type="match status" value="2"/>
</dbReference>
<dbReference type="EMBL" id="KZ559497">
    <property type="protein sequence ID" value="PLN86733.1"/>
    <property type="molecule type" value="Genomic_DNA"/>
</dbReference>
<keyword evidence="1" id="KW-0436">Ligase</keyword>
<sequence>MAQISDYWARYLQETHPCLFPNLPGAGPSDFSHGFPDEIPDDSRQCSGSIEIQLPDNQGLRAFCDEHGIEFINLFQLAWALVLRLYAGTNNVSFAYKESQGQCANSQGVAVPATSNMRGLCTADLSEDTVVSDALKAIQELVTRHRQYAAEFPVDGILNPAGMEANRIFNTSLSFRDIENVPASNTKAGLSGAEDIDVEIISIKKERLSGLLRFSYAVLSDEQGLHLAHAFAHSLTAIIGNSSSSVVELDLVSSYDHEALALWNHRMPERSDACVHHWIADRCAAQPDQLAISSWDGDVTYGELNTLSSQLARVLVSFGVGPEVIVPLCFEKSKWAVVSILGTIKAGGAFVLLDPSHPTNRLKQIIEDVGGSIVISSPTQQDRMKALVPNVVTAASVFHQRPNGSMTLLGS</sequence>
<dbReference type="GO" id="GO:0016874">
    <property type="term" value="F:ligase activity"/>
    <property type="evidence" value="ECO:0007669"/>
    <property type="project" value="UniProtKB-KW"/>
</dbReference>
<dbReference type="SUPFAM" id="SSF52777">
    <property type="entry name" value="CoA-dependent acyltransferases"/>
    <property type="match status" value="1"/>
</dbReference>
<reference evidence="5" key="1">
    <citation type="submission" date="2017-12" db="EMBL/GenBank/DDBJ databases">
        <authorList>
            <consortium name="DOE Joint Genome Institute"/>
            <person name="Mondo S.J."/>
            <person name="Kjaerbolling I."/>
            <person name="Vesth T.C."/>
            <person name="Frisvad J.C."/>
            <person name="Nybo J.L."/>
            <person name="Theobald S."/>
            <person name="Kuo A."/>
            <person name="Bowyer P."/>
            <person name="Matsuda Y."/>
            <person name="Lyhne E.K."/>
            <person name="Kogle M.E."/>
            <person name="Clum A."/>
            <person name="Lipzen A."/>
            <person name="Salamov A."/>
            <person name="Ngan C.Y."/>
            <person name="Daum C."/>
            <person name="Chiniquy J."/>
            <person name="Barry K."/>
            <person name="LaButti K."/>
            <person name="Haridas S."/>
            <person name="Simmons B.A."/>
            <person name="Magnuson J.K."/>
            <person name="Mortensen U.H."/>
            <person name="Larsen T.O."/>
            <person name="Grigoriev I.V."/>
            <person name="Baker S.E."/>
            <person name="Andersen M.R."/>
            <person name="Nordberg H.P."/>
            <person name="Cantor M.N."/>
            <person name="Hua S.X."/>
        </authorList>
    </citation>
    <scope>NUCLEOTIDE SEQUENCE [LARGE SCALE GENOMIC DNA]</scope>
    <source>
        <strain evidence="5">IBT 19404</strain>
    </source>
</reference>
<protein>
    <recommendedName>
        <fullName evidence="3">AMP-dependent synthetase/ligase domain-containing protein</fullName>
    </recommendedName>
</protein>
<dbReference type="GO" id="GO:0044550">
    <property type="term" value="P:secondary metabolite biosynthetic process"/>
    <property type="evidence" value="ECO:0007669"/>
    <property type="project" value="TreeGrafter"/>
</dbReference>
<evidence type="ECO:0000313" key="5">
    <source>
        <dbReference type="Proteomes" id="UP000235023"/>
    </source>
</evidence>
<evidence type="ECO:0000256" key="2">
    <source>
        <dbReference type="ARBA" id="ARBA00029454"/>
    </source>
</evidence>
<comment type="similarity">
    <text evidence="2">Belongs to the NRP synthetase family.</text>
</comment>
<name>A0A2J5I9V8_9EURO</name>
<dbReference type="AlphaFoldDB" id="A0A2J5I9V8"/>
<accession>A0A2J5I9V8</accession>
<gene>
    <name evidence="4" type="ORF">BDW42DRAFT_56630</name>
</gene>
<evidence type="ECO:0000313" key="4">
    <source>
        <dbReference type="EMBL" id="PLN86733.1"/>
    </source>
</evidence>
<dbReference type="GO" id="GO:0043041">
    <property type="term" value="P:amino acid activation for nonribosomal peptide biosynthetic process"/>
    <property type="evidence" value="ECO:0007669"/>
    <property type="project" value="TreeGrafter"/>
</dbReference>